<gene>
    <name evidence="2" type="ORF">CN357_22190</name>
</gene>
<evidence type="ECO:0000313" key="3">
    <source>
        <dbReference type="Proteomes" id="UP000220210"/>
    </source>
</evidence>
<dbReference type="Proteomes" id="UP000220210">
    <property type="component" value="Unassembled WGS sequence"/>
</dbReference>
<evidence type="ECO:0000256" key="1">
    <source>
        <dbReference type="SAM" id="Phobius"/>
    </source>
</evidence>
<sequence>MHNGGFYMSTGLYIIIGIQVLLLLTQVFFIEKEKMRERNEKITENVVFQIITGIGAFVILYILIKYYLTPDMFRI</sequence>
<proteinExistence type="predicted"/>
<reference evidence="2 3" key="1">
    <citation type="submission" date="2017-09" db="EMBL/GenBank/DDBJ databases">
        <title>Large-scale bioinformatics analysis of Bacillus genomes uncovers conserved roles of natural products in bacterial physiology.</title>
        <authorList>
            <consortium name="Agbiome Team Llc"/>
            <person name="Bleich R.M."/>
            <person name="Kirk G.J."/>
            <person name="Santa Maria K.C."/>
            <person name="Allen S.E."/>
            <person name="Farag S."/>
            <person name="Shank E.A."/>
            <person name="Bowers A."/>
        </authorList>
    </citation>
    <scope>NUCLEOTIDE SEQUENCE [LARGE SCALE GENOMIC DNA]</scope>
    <source>
        <strain evidence="2 3">AFS020204</strain>
    </source>
</reference>
<dbReference type="EMBL" id="NTSO01000015">
    <property type="protein sequence ID" value="PFF46157.1"/>
    <property type="molecule type" value="Genomic_DNA"/>
</dbReference>
<keyword evidence="1" id="KW-0812">Transmembrane</keyword>
<accession>A0A9X6VVY3</accession>
<dbReference type="AlphaFoldDB" id="A0A9X6VVY3"/>
<keyword evidence="1" id="KW-1133">Transmembrane helix</keyword>
<protein>
    <submittedName>
        <fullName evidence="2">Uncharacterized protein</fullName>
    </submittedName>
</protein>
<feature type="transmembrane region" description="Helical" evidence="1">
    <location>
        <begin position="6"/>
        <end position="30"/>
    </location>
</feature>
<feature type="transmembrane region" description="Helical" evidence="1">
    <location>
        <begin position="42"/>
        <end position="64"/>
    </location>
</feature>
<comment type="caution">
    <text evidence="2">The sequence shown here is derived from an EMBL/GenBank/DDBJ whole genome shotgun (WGS) entry which is preliminary data.</text>
</comment>
<keyword evidence="1" id="KW-0472">Membrane</keyword>
<evidence type="ECO:0000313" key="2">
    <source>
        <dbReference type="EMBL" id="PFF46157.1"/>
    </source>
</evidence>
<name>A0A9X6VVY3_BACCE</name>
<organism evidence="2 3">
    <name type="scientific">Bacillus cereus</name>
    <dbReference type="NCBI Taxonomy" id="1396"/>
    <lineage>
        <taxon>Bacteria</taxon>
        <taxon>Bacillati</taxon>
        <taxon>Bacillota</taxon>
        <taxon>Bacilli</taxon>
        <taxon>Bacillales</taxon>
        <taxon>Bacillaceae</taxon>
        <taxon>Bacillus</taxon>
        <taxon>Bacillus cereus group</taxon>
    </lineage>
</organism>